<accession>A0A8J3V5G7</accession>
<gene>
    <name evidence="5" type="ORF">Pka01_41820</name>
</gene>
<name>A0A8J3V5G7_9ACTN</name>
<keyword evidence="6" id="KW-1185">Reference proteome</keyword>
<dbReference type="InterPro" id="IPR002018">
    <property type="entry name" value="CarbesteraseB"/>
</dbReference>
<evidence type="ECO:0000259" key="4">
    <source>
        <dbReference type="Pfam" id="PF00135"/>
    </source>
</evidence>
<dbReference type="EC" id="3.1.1.-" evidence="3"/>
<keyword evidence="2 3" id="KW-0378">Hydrolase</keyword>
<evidence type="ECO:0000313" key="6">
    <source>
        <dbReference type="Proteomes" id="UP000630097"/>
    </source>
</evidence>
<evidence type="ECO:0000256" key="2">
    <source>
        <dbReference type="ARBA" id="ARBA00022801"/>
    </source>
</evidence>
<dbReference type="GO" id="GO:0016787">
    <property type="term" value="F:hydrolase activity"/>
    <property type="evidence" value="ECO:0007669"/>
    <property type="project" value="UniProtKB-KW"/>
</dbReference>
<sequence length="483" mass="52711">MRAYLGIPYAAPPVGNLRWKPPQRPQPWATTLDATKYGDYCPQNADLGVFGRPGGAEDCLNLNVFVSKKASQSRKQLPVLVWIHGGSMWVGANRDYDARKLAVDGETVVVTINYRLGLLGYFAHPSLDDEGHPFANYGLMDQQLALDWVQRNIAAFGGDPGDVTIAGESSGGANVLAHVVSPQSAGKFQHAIAMSGAVIATRFPAFAAPRPLDFAEQKGTDFAKAAGCENGGAECLRNLPLNKVLALQTPYLHKQVIIDGDIIPMHPSESLKSGKFNRVTLINGNTRDEGSFFAAFPENVSGAPLPAEDYPRRLAALIGSPTLTQKVLKEYPLDEYGNPSEAFSAAMTDMAFACPGRAINRWVYDKTPTYAYEFADRTAPSYLEPTTFAMGAAHTFELAYLFPGFHGGAGEPVELNQLQAKLSAKMVDYWSTAGFTGEREAEWPRYTPEQDDYMSLTLPEPRMTSKSFADVHNCGFWDKTGIY</sequence>
<dbReference type="InterPro" id="IPR050309">
    <property type="entry name" value="Type-B_Carboxylest/Lipase"/>
</dbReference>
<dbReference type="SUPFAM" id="SSF53474">
    <property type="entry name" value="alpha/beta-Hydrolases"/>
    <property type="match status" value="1"/>
</dbReference>
<protein>
    <recommendedName>
        <fullName evidence="3">Carboxylic ester hydrolase</fullName>
        <ecNumber evidence="3">3.1.1.-</ecNumber>
    </recommendedName>
</protein>
<proteinExistence type="inferred from homology"/>
<dbReference type="Proteomes" id="UP000630097">
    <property type="component" value="Unassembled WGS sequence"/>
</dbReference>
<dbReference type="InterPro" id="IPR029058">
    <property type="entry name" value="AB_hydrolase_fold"/>
</dbReference>
<evidence type="ECO:0000313" key="5">
    <source>
        <dbReference type="EMBL" id="GIG81055.1"/>
    </source>
</evidence>
<organism evidence="5 6">
    <name type="scientific">Planotetraspora kaengkrachanensis</name>
    <dbReference type="NCBI Taxonomy" id="575193"/>
    <lineage>
        <taxon>Bacteria</taxon>
        <taxon>Bacillati</taxon>
        <taxon>Actinomycetota</taxon>
        <taxon>Actinomycetes</taxon>
        <taxon>Streptosporangiales</taxon>
        <taxon>Streptosporangiaceae</taxon>
        <taxon>Planotetraspora</taxon>
    </lineage>
</organism>
<dbReference type="AlphaFoldDB" id="A0A8J3V5G7"/>
<comment type="similarity">
    <text evidence="1 3">Belongs to the type-B carboxylesterase/lipase family.</text>
</comment>
<reference evidence="5 6" key="1">
    <citation type="submission" date="2021-01" db="EMBL/GenBank/DDBJ databases">
        <title>Whole genome shotgun sequence of Planotetraspora kaengkrachanensis NBRC 104272.</title>
        <authorList>
            <person name="Komaki H."/>
            <person name="Tamura T."/>
        </authorList>
    </citation>
    <scope>NUCLEOTIDE SEQUENCE [LARGE SCALE GENOMIC DNA]</scope>
    <source>
        <strain evidence="5 6">NBRC 104272</strain>
    </source>
</reference>
<dbReference type="Gene3D" id="3.40.50.1820">
    <property type="entry name" value="alpha/beta hydrolase"/>
    <property type="match status" value="1"/>
</dbReference>
<feature type="domain" description="Carboxylesterase type B" evidence="4">
    <location>
        <begin position="2"/>
        <end position="467"/>
    </location>
</feature>
<dbReference type="PROSITE" id="PS00122">
    <property type="entry name" value="CARBOXYLESTERASE_B_1"/>
    <property type="match status" value="1"/>
</dbReference>
<dbReference type="InterPro" id="IPR019826">
    <property type="entry name" value="Carboxylesterase_B_AS"/>
</dbReference>
<dbReference type="PANTHER" id="PTHR11559">
    <property type="entry name" value="CARBOXYLESTERASE"/>
    <property type="match status" value="1"/>
</dbReference>
<evidence type="ECO:0000256" key="1">
    <source>
        <dbReference type="ARBA" id="ARBA00005964"/>
    </source>
</evidence>
<dbReference type="EMBL" id="BONV01000018">
    <property type="protein sequence ID" value="GIG81055.1"/>
    <property type="molecule type" value="Genomic_DNA"/>
</dbReference>
<comment type="caution">
    <text evidence="5">The sequence shown here is derived from an EMBL/GenBank/DDBJ whole genome shotgun (WGS) entry which is preliminary data.</text>
</comment>
<dbReference type="Pfam" id="PF00135">
    <property type="entry name" value="COesterase"/>
    <property type="match status" value="1"/>
</dbReference>
<evidence type="ECO:0000256" key="3">
    <source>
        <dbReference type="RuleBase" id="RU361235"/>
    </source>
</evidence>